<dbReference type="Pfam" id="PF04488">
    <property type="entry name" value="Gly_transf_sug"/>
    <property type="match status" value="1"/>
</dbReference>
<evidence type="ECO:0000256" key="1">
    <source>
        <dbReference type="ARBA" id="ARBA00022679"/>
    </source>
</evidence>
<dbReference type="PANTHER" id="PTHR32385">
    <property type="entry name" value="MANNOSYL PHOSPHORYLINOSITOL CERAMIDE SYNTHASE"/>
    <property type="match status" value="1"/>
</dbReference>
<protein>
    <submittedName>
        <fullName evidence="2">Glycosyltransferase</fullName>
    </submittedName>
</protein>
<keyword evidence="1 2" id="KW-0808">Transferase</keyword>
<sequence>MLIEKKIKSRQCVPIKNKYIVNKNYEPDDFHIVIYYVKDNTCDIIIRRMDTENGWDVNLTIKIYSIDNLSSCELVIGPSCTNNIVMQTAVNIRLEPIDFNYSQIIPKVIVQTDESADLSPLKYNSVMSFIELNPEYEYVFYDKRDRRSFIDNNFSPEVLEAYDTFVPGAYRADLFRYCYLYLNGGCYFDCKMILKKPLREWINKDDLLVLINDAIPNAFANGIMMMTKYDTRLLECISKIIKNVQEKTYSVDNLTISGPGLLYSRFKMYKSRFYFRKINNDWCNNYRNSIIINNIGMLMCYVYYAGYYQNQNYKNVNHYSVLYKKKMVYYINKRVCDKYIIYVFPHPWNDTFDFEIKNNQIIVKRTDKDERWGQMLIIKIIDTESNNEQIIDIGNSKCGQKTVEIKWS</sequence>
<dbReference type="InterPro" id="IPR051706">
    <property type="entry name" value="Glycosyltransferase_domain"/>
</dbReference>
<organism evidence="2">
    <name type="scientific">Klosneuvirus KNV1</name>
    <dbReference type="NCBI Taxonomy" id="1977640"/>
    <lineage>
        <taxon>Viruses</taxon>
        <taxon>Varidnaviria</taxon>
        <taxon>Bamfordvirae</taxon>
        <taxon>Nucleocytoviricota</taxon>
        <taxon>Megaviricetes</taxon>
        <taxon>Imitervirales</taxon>
        <taxon>Mimiviridae</taxon>
        <taxon>Klosneuvirinae</taxon>
        <taxon>Klosneuvirus</taxon>
    </lineage>
</organism>
<proteinExistence type="predicted"/>
<dbReference type="Gene3D" id="3.90.550.20">
    <property type="match status" value="1"/>
</dbReference>
<dbReference type="EMBL" id="KY684110">
    <property type="protein sequence ID" value="ARF12085.1"/>
    <property type="molecule type" value="Genomic_DNA"/>
</dbReference>
<dbReference type="GO" id="GO:0000030">
    <property type="term" value="F:mannosyltransferase activity"/>
    <property type="evidence" value="ECO:0007669"/>
    <property type="project" value="TreeGrafter"/>
</dbReference>
<gene>
    <name evidence="2" type="ORF">Klosneuvirus_3_220</name>
</gene>
<dbReference type="InterPro" id="IPR007577">
    <property type="entry name" value="GlycoTrfase_DXD_sugar-bd_CS"/>
</dbReference>
<accession>A0A1V0SK20</accession>
<name>A0A1V0SK20_9VIRU</name>
<reference evidence="2" key="1">
    <citation type="journal article" date="2017" name="Science">
        <title>Giant viruses with an expanded complement of translation system components.</title>
        <authorList>
            <person name="Schulz F."/>
            <person name="Yutin N."/>
            <person name="Ivanova N.N."/>
            <person name="Ortega D.R."/>
            <person name="Lee T.K."/>
            <person name="Vierheilig J."/>
            <person name="Daims H."/>
            <person name="Horn M."/>
            <person name="Wagner M."/>
            <person name="Jensen G.J."/>
            <person name="Kyrpides N.C."/>
            <person name="Koonin E.V."/>
            <person name="Woyke T."/>
        </authorList>
    </citation>
    <scope>NUCLEOTIDE SEQUENCE</scope>
    <source>
        <strain evidence="2">KNV1</strain>
    </source>
</reference>
<dbReference type="InterPro" id="IPR029044">
    <property type="entry name" value="Nucleotide-diphossugar_trans"/>
</dbReference>
<dbReference type="SUPFAM" id="SSF53448">
    <property type="entry name" value="Nucleotide-diphospho-sugar transferases"/>
    <property type="match status" value="1"/>
</dbReference>
<dbReference type="PANTHER" id="PTHR32385:SF15">
    <property type="entry name" value="INOSITOL PHOSPHOCERAMIDE MANNOSYLTRANSFERASE 1"/>
    <property type="match status" value="1"/>
</dbReference>
<dbReference type="GO" id="GO:0051999">
    <property type="term" value="P:mannosyl-inositol phosphorylceramide biosynthetic process"/>
    <property type="evidence" value="ECO:0007669"/>
    <property type="project" value="TreeGrafter"/>
</dbReference>
<dbReference type="GO" id="GO:0016020">
    <property type="term" value="C:membrane"/>
    <property type="evidence" value="ECO:0007669"/>
    <property type="project" value="GOC"/>
</dbReference>
<evidence type="ECO:0000313" key="2">
    <source>
        <dbReference type="EMBL" id="ARF12085.1"/>
    </source>
</evidence>